<feature type="compositionally biased region" description="Basic and acidic residues" evidence="3">
    <location>
        <begin position="118"/>
        <end position="129"/>
    </location>
</feature>
<proteinExistence type="inferred from homology"/>
<protein>
    <submittedName>
        <fullName evidence="4">FAM114A2</fullName>
    </submittedName>
</protein>
<feature type="region of interest" description="Disordered" evidence="3">
    <location>
        <begin position="30"/>
        <end position="137"/>
    </location>
</feature>
<keyword evidence="5" id="KW-1185">Reference proteome</keyword>
<reference evidence="4" key="1">
    <citation type="submission" date="2022-03" db="EMBL/GenBank/DDBJ databases">
        <authorList>
            <person name="Alioto T."/>
            <person name="Alioto T."/>
            <person name="Gomez Garrido J."/>
        </authorList>
    </citation>
    <scope>NUCLEOTIDE SEQUENCE</scope>
</reference>
<accession>A0AAD1RPZ6</accession>
<evidence type="ECO:0000256" key="1">
    <source>
        <dbReference type="ARBA" id="ARBA00006903"/>
    </source>
</evidence>
<dbReference type="EMBL" id="OW240914">
    <property type="protein sequence ID" value="CAH2276119.1"/>
    <property type="molecule type" value="Genomic_DNA"/>
</dbReference>
<name>A0AAD1RPZ6_PELCU</name>
<keyword evidence="2" id="KW-0597">Phosphoprotein</keyword>
<dbReference type="PANTHER" id="PTHR12842">
    <property type="entry name" value="FI01459P"/>
    <property type="match status" value="1"/>
</dbReference>
<evidence type="ECO:0000256" key="2">
    <source>
        <dbReference type="ARBA" id="ARBA00022553"/>
    </source>
</evidence>
<dbReference type="InterPro" id="IPR007998">
    <property type="entry name" value="DUF719"/>
</dbReference>
<sequence length="545" mass="58425">MTCKVQELTGGLGSDVAPCAVHPAVTSSQLAAASGAPGRTAGRCRHPARTSPTDGLNMSEKDSNEYPTGQTLSPEEPGDAGSTDLKEEPQADIEPVTVTRKRPESKASSASIEEEEEKAPAKQDPEPSETKPSSGWGYWGNWGKSLISTASATVATVGHGISNAIEKAETTLGVPSPVELSFRSRVEPTEEAISGETSNAASGESSSPITGAFGFLTSISTAVQSTGKTVLTGGLDALEFIGKKTMDVIAEGDPGFKKTKGLMNRNSTLSQVLREAKEREEQRVSGAVEAETEGKAHYGLLFDEYQGLAHLEALELLSKESEAKVKSMLSSLSGEELAKVKLELEPLKETFSLEEFDDDDEVEKGNDDFAKEVTALFEELQISVRPEKLTRARKAAYDWMTEVDEKEVEGNVEETEAEIAGKNKKATVEGIHDLAIRSLAELTACSMEMFHKSATLILHGEKQVPSISRAKALSQMTITLCKELSQLSKKVTTLLTTTVATEKSDVLNPLITGVFLEASNSASYIQDAFQLLLPVLEISHIQSQT</sequence>
<gene>
    <name evidence="4" type="ORF">PECUL_23A038006</name>
</gene>
<dbReference type="AlphaFoldDB" id="A0AAD1RPZ6"/>
<evidence type="ECO:0000313" key="5">
    <source>
        <dbReference type="Proteomes" id="UP001295444"/>
    </source>
</evidence>
<dbReference type="PANTHER" id="PTHR12842:SF3">
    <property type="entry name" value="PROTEIN FAM114A2"/>
    <property type="match status" value="1"/>
</dbReference>
<comment type="similarity">
    <text evidence="1">Belongs to the FAM114 family.</text>
</comment>
<dbReference type="Proteomes" id="UP001295444">
    <property type="component" value="Chromosome 03"/>
</dbReference>
<evidence type="ECO:0000256" key="3">
    <source>
        <dbReference type="SAM" id="MobiDB-lite"/>
    </source>
</evidence>
<dbReference type="Pfam" id="PF05334">
    <property type="entry name" value="DUF719"/>
    <property type="match status" value="1"/>
</dbReference>
<feature type="region of interest" description="Disordered" evidence="3">
    <location>
        <begin position="183"/>
        <end position="206"/>
    </location>
</feature>
<organism evidence="4 5">
    <name type="scientific">Pelobates cultripes</name>
    <name type="common">Western spadefoot toad</name>
    <dbReference type="NCBI Taxonomy" id="61616"/>
    <lineage>
        <taxon>Eukaryota</taxon>
        <taxon>Metazoa</taxon>
        <taxon>Chordata</taxon>
        <taxon>Craniata</taxon>
        <taxon>Vertebrata</taxon>
        <taxon>Euteleostomi</taxon>
        <taxon>Amphibia</taxon>
        <taxon>Batrachia</taxon>
        <taxon>Anura</taxon>
        <taxon>Pelobatoidea</taxon>
        <taxon>Pelobatidae</taxon>
        <taxon>Pelobates</taxon>
    </lineage>
</organism>
<feature type="compositionally biased region" description="Polar residues" evidence="3">
    <location>
        <begin position="195"/>
        <end position="206"/>
    </location>
</feature>
<evidence type="ECO:0000313" key="4">
    <source>
        <dbReference type="EMBL" id="CAH2276119.1"/>
    </source>
</evidence>